<dbReference type="InterPro" id="IPR011991">
    <property type="entry name" value="ArsR-like_HTH"/>
</dbReference>
<dbReference type="OrthoDB" id="5461037at2"/>
<comment type="caution">
    <text evidence="3">The sequence shown here is derived from an EMBL/GenBank/DDBJ whole genome shotgun (WGS) entry which is preliminary data.</text>
</comment>
<protein>
    <submittedName>
        <fullName evidence="3">MarR family transcriptional regulator</fullName>
    </submittedName>
</protein>
<dbReference type="PROSITE" id="PS50995">
    <property type="entry name" value="HTH_MARR_2"/>
    <property type="match status" value="1"/>
</dbReference>
<accession>A0A4R4EGK7</accession>
<keyword evidence="4" id="KW-1185">Reference proteome</keyword>
<proteinExistence type="predicted"/>
<dbReference type="PRINTS" id="PR00598">
    <property type="entry name" value="HTHMARR"/>
</dbReference>
<reference evidence="3 4" key="1">
    <citation type="submission" date="2019-03" db="EMBL/GenBank/DDBJ databases">
        <authorList>
            <person name="Kim M.K.M."/>
        </authorList>
    </citation>
    <scope>NUCLEOTIDE SEQUENCE [LARGE SCALE GENOMIC DNA]</scope>
    <source>
        <strain evidence="3 4">18JY21-1</strain>
    </source>
</reference>
<dbReference type="InterPro" id="IPR036390">
    <property type="entry name" value="WH_DNA-bd_sf"/>
</dbReference>
<feature type="domain" description="HTH marR-type" evidence="2">
    <location>
        <begin position="5"/>
        <end position="150"/>
    </location>
</feature>
<evidence type="ECO:0000259" key="2">
    <source>
        <dbReference type="PROSITE" id="PS50995"/>
    </source>
</evidence>
<evidence type="ECO:0000313" key="3">
    <source>
        <dbReference type="EMBL" id="TCZ78280.1"/>
    </source>
</evidence>
<dbReference type="Proteomes" id="UP000295418">
    <property type="component" value="Unassembled WGS sequence"/>
</dbReference>
<organism evidence="3 4">
    <name type="scientific">Paenibacillus albiflavus</name>
    <dbReference type="NCBI Taxonomy" id="2545760"/>
    <lineage>
        <taxon>Bacteria</taxon>
        <taxon>Bacillati</taxon>
        <taxon>Bacillota</taxon>
        <taxon>Bacilli</taxon>
        <taxon>Bacillales</taxon>
        <taxon>Paenibacillaceae</taxon>
        <taxon>Paenibacillus</taxon>
    </lineage>
</organism>
<dbReference type="SMART" id="SM00529">
    <property type="entry name" value="HTH_DTXR"/>
    <property type="match status" value="1"/>
</dbReference>
<dbReference type="InterPro" id="IPR022689">
    <property type="entry name" value="Iron_dep_repressor"/>
</dbReference>
<dbReference type="CDD" id="cd00090">
    <property type="entry name" value="HTH_ARSR"/>
    <property type="match status" value="1"/>
</dbReference>
<sequence length="161" mass="18562">MPNNKSQGRQLLEAMSKFKRMHSMASSDVKIPRGEHVMMHVLYEFMKEQSHTHEAGAVPPGMKVSELSERLKISPPSVSQMVNGLEEKNYVERVTTKNDRRVVYIRLTEQGKSILEEVTQEFMTFMDEVVSRLGNSDTAELIHLFNRLYDVINEIRAEHAK</sequence>
<dbReference type="PANTHER" id="PTHR33164:SF43">
    <property type="entry name" value="HTH-TYPE TRANSCRIPTIONAL REPRESSOR YETL"/>
    <property type="match status" value="1"/>
</dbReference>
<dbReference type="Gene3D" id="1.10.10.10">
    <property type="entry name" value="Winged helix-like DNA-binding domain superfamily/Winged helix DNA-binding domain"/>
    <property type="match status" value="1"/>
</dbReference>
<evidence type="ECO:0000256" key="1">
    <source>
        <dbReference type="ARBA" id="ARBA00023125"/>
    </source>
</evidence>
<keyword evidence="1" id="KW-0238">DNA-binding</keyword>
<dbReference type="GO" id="GO:0003677">
    <property type="term" value="F:DNA binding"/>
    <property type="evidence" value="ECO:0007669"/>
    <property type="project" value="UniProtKB-KW"/>
</dbReference>
<dbReference type="InterPro" id="IPR039422">
    <property type="entry name" value="MarR/SlyA-like"/>
</dbReference>
<dbReference type="AlphaFoldDB" id="A0A4R4EGK7"/>
<name>A0A4R4EGK7_9BACL</name>
<dbReference type="Pfam" id="PF01047">
    <property type="entry name" value="MarR"/>
    <property type="match status" value="1"/>
</dbReference>
<dbReference type="InterPro" id="IPR036388">
    <property type="entry name" value="WH-like_DNA-bd_sf"/>
</dbReference>
<dbReference type="GO" id="GO:0046914">
    <property type="term" value="F:transition metal ion binding"/>
    <property type="evidence" value="ECO:0007669"/>
    <property type="project" value="InterPro"/>
</dbReference>
<dbReference type="PANTHER" id="PTHR33164">
    <property type="entry name" value="TRANSCRIPTIONAL REGULATOR, MARR FAMILY"/>
    <property type="match status" value="1"/>
</dbReference>
<gene>
    <name evidence="3" type="ORF">E0485_09185</name>
</gene>
<dbReference type="RefSeq" id="WP_132417718.1">
    <property type="nucleotide sequence ID" value="NZ_SKFG01000006.1"/>
</dbReference>
<dbReference type="GO" id="GO:0003700">
    <property type="term" value="F:DNA-binding transcription factor activity"/>
    <property type="evidence" value="ECO:0007669"/>
    <property type="project" value="InterPro"/>
</dbReference>
<dbReference type="EMBL" id="SKFG01000006">
    <property type="protein sequence ID" value="TCZ78280.1"/>
    <property type="molecule type" value="Genomic_DNA"/>
</dbReference>
<evidence type="ECO:0000313" key="4">
    <source>
        <dbReference type="Proteomes" id="UP000295418"/>
    </source>
</evidence>
<dbReference type="GO" id="GO:0006950">
    <property type="term" value="P:response to stress"/>
    <property type="evidence" value="ECO:0007669"/>
    <property type="project" value="TreeGrafter"/>
</dbReference>
<dbReference type="SMART" id="SM00347">
    <property type="entry name" value="HTH_MARR"/>
    <property type="match status" value="1"/>
</dbReference>
<dbReference type="InterPro" id="IPR000835">
    <property type="entry name" value="HTH_MarR-typ"/>
</dbReference>
<dbReference type="SUPFAM" id="SSF46785">
    <property type="entry name" value="Winged helix' DNA-binding domain"/>
    <property type="match status" value="1"/>
</dbReference>